<feature type="signal peptide" evidence="2">
    <location>
        <begin position="1"/>
        <end position="24"/>
    </location>
</feature>
<organism evidence="5 6">
    <name type="scientific">Massilia eburnea</name>
    <dbReference type="NCBI Taxonomy" id="1776165"/>
    <lineage>
        <taxon>Bacteria</taxon>
        <taxon>Pseudomonadati</taxon>
        <taxon>Pseudomonadota</taxon>
        <taxon>Betaproteobacteria</taxon>
        <taxon>Burkholderiales</taxon>
        <taxon>Oxalobacteraceae</taxon>
        <taxon>Telluria group</taxon>
        <taxon>Massilia</taxon>
    </lineage>
</organism>
<evidence type="ECO:0000313" key="5">
    <source>
        <dbReference type="EMBL" id="MTW09855.1"/>
    </source>
</evidence>
<comment type="similarity">
    <text evidence="1">Belongs to the bacterial secretin family.</text>
</comment>
<dbReference type="Proteomes" id="UP000472320">
    <property type="component" value="Unassembled WGS sequence"/>
</dbReference>
<dbReference type="OrthoDB" id="9775455at2"/>
<feature type="domain" description="Pilus formation protein N-terminal" evidence="4">
    <location>
        <begin position="37"/>
        <end position="104"/>
    </location>
</feature>
<dbReference type="GO" id="GO:0015627">
    <property type="term" value="C:type II protein secretion system complex"/>
    <property type="evidence" value="ECO:0007669"/>
    <property type="project" value="TreeGrafter"/>
</dbReference>
<dbReference type="InterPro" id="IPR032789">
    <property type="entry name" value="T2SS-T3SS_pil_N"/>
</dbReference>
<reference evidence="5 6" key="1">
    <citation type="submission" date="2019-11" db="EMBL/GenBank/DDBJ databases">
        <title>Type strains purchased from KCTC, JCM and DSMZ.</title>
        <authorList>
            <person name="Lu H."/>
        </authorList>
    </citation>
    <scope>NUCLEOTIDE SEQUENCE [LARGE SCALE GENOMIC DNA]</scope>
    <source>
        <strain evidence="5 6">JCM 31587</strain>
    </source>
</reference>
<accession>A0A6L6QCI2</accession>
<dbReference type="PRINTS" id="PR01032">
    <property type="entry name" value="PHAGEIV"/>
</dbReference>
<sequence length="456" mass="47325">MRPASICLPAALALLALAVPAAHSENLRCTGAPAVPGKLALELGKSTLMRLPDAVNGRSIGNPHVLQATLVAPDTLYLVGAEIGSTNLIVQGRSGACSVVEVAVGLDVSPLRASLDELLPQEHGIKVTAAADAIALSGSVSDGATLAQVLDLAQAFLRRAPQPLERKDGAPPQPAPPGARLVNLLAVSAPQQVKLEVKVAEVSKTLLDRLEAGLSLRHASGSWSAMLLADFLSGTLGGGMSLNKSNGSFLRLDAEKQDGQVRILAEPTVMAMSGQEGSFLAGGKVMVPVAQDNNRITLEEKEFGVGLKFTPTVLAGGRINLKVAPEVSELSRDGIGVSTGAFNGRAIFPLVTTRRASTTVQLQDGQSFAIGGLIRHSTVNSMKGVPFLSDLPVLGALFRSTDFQNERSELLFVITAHLVKPEGEGAGLDGTAAAAAQARYRKSFSEPAPESAGEKK</sequence>
<evidence type="ECO:0000259" key="4">
    <source>
        <dbReference type="Pfam" id="PF13629"/>
    </source>
</evidence>
<dbReference type="EMBL" id="WNKX01000002">
    <property type="protein sequence ID" value="MTW09855.1"/>
    <property type="molecule type" value="Genomic_DNA"/>
</dbReference>
<dbReference type="InterPro" id="IPR004846">
    <property type="entry name" value="T2SS/T3SS_dom"/>
</dbReference>
<dbReference type="Pfam" id="PF13629">
    <property type="entry name" value="T2SS-T3SS_pil_N"/>
    <property type="match status" value="1"/>
</dbReference>
<dbReference type="InterPro" id="IPR050810">
    <property type="entry name" value="Bact_Secretion_Sys_Channel"/>
</dbReference>
<evidence type="ECO:0000256" key="2">
    <source>
        <dbReference type="SAM" id="SignalP"/>
    </source>
</evidence>
<dbReference type="PANTHER" id="PTHR30332:SF17">
    <property type="entry name" value="TYPE IV PILIATION SYSTEM PROTEIN DR_0774-RELATED"/>
    <property type="match status" value="1"/>
</dbReference>
<dbReference type="PANTHER" id="PTHR30332">
    <property type="entry name" value="PROBABLE GENERAL SECRETION PATHWAY PROTEIN D"/>
    <property type="match status" value="1"/>
</dbReference>
<dbReference type="RefSeq" id="WP_155452795.1">
    <property type="nucleotide sequence ID" value="NZ_WNKX01000002.1"/>
</dbReference>
<dbReference type="InterPro" id="IPR001775">
    <property type="entry name" value="GspD/PilQ"/>
</dbReference>
<dbReference type="Pfam" id="PF00263">
    <property type="entry name" value="Secretin"/>
    <property type="match status" value="1"/>
</dbReference>
<evidence type="ECO:0000313" key="6">
    <source>
        <dbReference type="Proteomes" id="UP000472320"/>
    </source>
</evidence>
<keyword evidence="2" id="KW-0732">Signal</keyword>
<proteinExistence type="inferred from homology"/>
<gene>
    <name evidence="5" type="ORF">GM658_04520</name>
</gene>
<dbReference type="AlphaFoldDB" id="A0A6L6QCI2"/>
<evidence type="ECO:0000256" key="1">
    <source>
        <dbReference type="RuleBase" id="RU004003"/>
    </source>
</evidence>
<dbReference type="PRINTS" id="PR00811">
    <property type="entry name" value="BCTERIALGSPD"/>
</dbReference>
<comment type="caution">
    <text evidence="5">The sequence shown here is derived from an EMBL/GenBank/DDBJ whole genome shotgun (WGS) entry which is preliminary data.</text>
</comment>
<protein>
    <submittedName>
        <fullName evidence="5">Type II and III secretion system protein family protein</fullName>
    </submittedName>
</protein>
<feature type="chain" id="PRO_5026920047" evidence="2">
    <location>
        <begin position="25"/>
        <end position="456"/>
    </location>
</feature>
<dbReference type="GO" id="GO:0009306">
    <property type="term" value="P:protein secretion"/>
    <property type="evidence" value="ECO:0007669"/>
    <property type="project" value="InterPro"/>
</dbReference>
<name>A0A6L6QCI2_9BURK</name>
<feature type="domain" description="Type II/III secretion system secretin-like" evidence="3">
    <location>
        <begin position="256"/>
        <end position="420"/>
    </location>
</feature>
<evidence type="ECO:0000259" key="3">
    <source>
        <dbReference type="Pfam" id="PF00263"/>
    </source>
</evidence>
<keyword evidence="6" id="KW-1185">Reference proteome</keyword>